<dbReference type="Pfam" id="PF12697">
    <property type="entry name" value="Abhydrolase_6"/>
    <property type="match status" value="1"/>
</dbReference>
<dbReference type="Gene3D" id="3.40.50.1820">
    <property type="entry name" value="alpha/beta hydrolase"/>
    <property type="match status" value="1"/>
</dbReference>
<dbReference type="InterPro" id="IPR050471">
    <property type="entry name" value="AB_hydrolase"/>
</dbReference>
<evidence type="ECO:0000259" key="1">
    <source>
        <dbReference type="Pfam" id="PF12697"/>
    </source>
</evidence>
<proteinExistence type="predicted"/>
<dbReference type="GO" id="GO:0016787">
    <property type="term" value="F:hydrolase activity"/>
    <property type="evidence" value="ECO:0007669"/>
    <property type="project" value="UniProtKB-KW"/>
</dbReference>
<protein>
    <submittedName>
        <fullName evidence="2">Alpha/beta hydrolase</fullName>
    </submittedName>
</protein>
<keyword evidence="3" id="KW-1185">Reference proteome</keyword>
<dbReference type="InterPro" id="IPR000073">
    <property type="entry name" value="AB_hydrolase_1"/>
</dbReference>
<sequence>MSTFGTVRSLDGTRIAYERFGSGPAVVLVCGAMDDGTENAPLGLELASRFTVYNYARRGRGDSGDVAPYAVRREIEDLAAVIDEAGGSTHVFGACSGGALALEAAAAGVAMNRLVVYDLPYDMGADAEVQHRRYIQRVRALLDEGRRAEAFELSMRTWGSPEESVRRARKHAKWSHLISLAHTLPYDAACMGTTNQPPAERFSRIGVPTLVLNGSASQDHPTMSELRPNFFGEAADAVVACVPSAQRGVVAEGPHVIDAEKLKGPIGDFLLDESPARTTM</sequence>
<evidence type="ECO:0000313" key="3">
    <source>
        <dbReference type="Proteomes" id="UP000649955"/>
    </source>
</evidence>
<dbReference type="InterPro" id="IPR029058">
    <property type="entry name" value="AB_hydrolase_fold"/>
</dbReference>
<dbReference type="PANTHER" id="PTHR43433">
    <property type="entry name" value="HYDROLASE, ALPHA/BETA FOLD FAMILY PROTEIN"/>
    <property type="match status" value="1"/>
</dbReference>
<name>A0ABQ3K1H0_9PSEU</name>
<reference evidence="3" key="1">
    <citation type="journal article" date="2019" name="Int. J. Syst. Evol. Microbiol.">
        <title>The Global Catalogue of Microorganisms (GCM) 10K type strain sequencing project: providing services to taxonomists for standard genome sequencing and annotation.</title>
        <authorList>
            <consortium name="The Broad Institute Genomics Platform"/>
            <consortium name="The Broad Institute Genome Sequencing Center for Infectious Disease"/>
            <person name="Wu L."/>
            <person name="Ma J."/>
        </authorList>
    </citation>
    <scope>NUCLEOTIDE SEQUENCE [LARGE SCALE GENOMIC DNA]</scope>
    <source>
        <strain evidence="3">CGMCC 4.7680</strain>
    </source>
</reference>
<accession>A0ABQ3K1H0</accession>
<dbReference type="PANTHER" id="PTHR43433:SF5">
    <property type="entry name" value="AB HYDROLASE-1 DOMAIN-CONTAINING PROTEIN"/>
    <property type="match status" value="1"/>
</dbReference>
<evidence type="ECO:0000313" key="2">
    <source>
        <dbReference type="EMBL" id="GHF98998.1"/>
    </source>
</evidence>
<dbReference type="EMBL" id="BNAW01000003">
    <property type="protein sequence ID" value="GHF98998.1"/>
    <property type="molecule type" value="Genomic_DNA"/>
</dbReference>
<organism evidence="2 3">
    <name type="scientific">Amycolatopsis bullii</name>
    <dbReference type="NCBI Taxonomy" id="941987"/>
    <lineage>
        <taxon>Bacteria</taxon>
        <taxon>Bacillati</taxon>
        <taxon>Actinomycetota</taxon>
        <taxon>Actinomycetes</taxon>
        <taxon>Pseudonocardiales</taxon>
        <taxon>Pseudonocardiaceae</taxon>
        <taxon>Amycolatopsis</taxon>
    </lineage>
</organism>
<dbReference type="SUPFAM" id="SSF53474">
    <property type="entry name" value="alpha/beta-Hydrolases"/>
    <property type="match status" value="1"/>
</dbReference>
<comment type="caution">
    <text evidence="2">The sequence shown here is derived from an EMBL/GenBank/DDBJ whole genome shotgun (WGS) entry which is preliminary data.</text>
</comment>
<dbReference type="Proteomes" id="UP000649955">
    <property type="component" value="Unassembled WGS sequence"/>
</dbReference>
<feature type="domain" description="AB hydrolase-1" evidence="1">
    <location>
        <begin position="26"/>
        <end position="239"/>
    </location>
</feature>
<keyword evidence="2" id="KW-0378">Hydrolase</keyword>
<gene>
    <name evidence="2" type="ORF">GCM10017567_12300</name>
</gene>
<dbReference type="RefSeq" id="WP_191307053.1">
    <property type="nucleotide sequence ID" value="NZ_BNAW01000003.1"/>
</dbReference>